<dbReference type="AlphaFoldDB" id="A0A5B8VLW7"/>
<evidence type="ECO:0000313" key="3">
    <source>
        <dbReference type="Proteomes" id="UP000321291"/>
    </source>
</evidence>
<dbReference type="EMBL" id="CP042434">
    <property type="protein sequence ID" value="QEC72319.1"/>
    <property type="molecule type" value="Genomic_DNA"/>
</dbReference>
<dbReference type="Proteomes" id="UP000321291">
    <property type="component" value="Chromosome"/>
</dbReference>
<dbReference type="RefSeq" id="WP_146782463.1">
    <property type="nucleotide sequence ID" value="NZ_CP042434.1"/>
</dbReference>
<protein>
    <recommendedName>
        <fullName evidence="1">AbiEi antitoxin C-terminal domain-containing protein</fullName>
    </recommendedName>
</protein>
<evidence type="ECO:0000259" key="1">
    <source>
        <dbReference type="Pfam" id="PF09407"/>
    </source>
</evidence>
<dbReference type="InterPro" id="IPR018547">
    <property type="entry name" value="AbiEi_C"/>
</dbReference>
<gene>
    <name evidence="2" type="ORF">FSB73_12205</name>
</gene>
<keyword evidence="3" id="KW-1185">Reference proteome</keyword>
<evidence type="ECO:0000313" key="2">
    <source>
        <dbReference type="EMBL" id="QEC72319.1"/>
    </source>
</evidence>
<dbReference type="OrthoDB" id="42441at2"/>
<accession>A0A5B8VLW7</accession>
<dbReference type="Pfam" id="PF09407">
    <property type="entry name" value="AbiEi_1"/>
    <property type="match status" value="1"/>
</dbReference>
<dbReference type="KEGG" id="agi:FSB73_12205"/>
<sequence>MAEQYKYINAYIDDQRANGKYSFTTEGLHNQLGVSENALKKTLQRLKNQESVVMLRRGFYVIVPPEYRARGIIPTSLYVNDLMKFLNRDYYVGLLNAAAYHGAAHQQPQNYSIITEGIALRPIKNDKVDIYFYIKKSWNNKDIIKKKVDTGYINISSPELTALDLVSYYNEVGGFNRVATVIEELKEVINPDKLVETVKQYDEISVVQRLGYILECILEENELSNALYSYLESIGYYPVLLRPQRKKPENMITGNKWKIVPNVKIEADI</sequence>
<proteinExistence type="predicted"/>
<feature type="domain" description="AbiEi antitoxin C-terminal" evidence="1">
    <location>
        <begin position="73"/>
        <end position="215"/>
    </location>
</feature>
<name>A0A5B8VLW7_9BACT</name>
<reference evidence="2 3" key="1">
    <citation type="journal article" date="2017" name="Int. J. Syst. Evol. Microbiol.">
        <title>Arachidicoccus ginsenosidivorans sp. nov., with ginsenoside-converting activity isolated from ginseng cultivating soil.</title>
        <authorList>
            <person name="Siddiqi M.Z."/>
            <person name="Aslam Z."/>
            <person name="Im W.T."/>
        </authorList>
    </citation>
    <scope>NUCLEOTIDE SEQUENCE [LARGE SCALE GENOMIC DNA]</scope>
    <source>
        <strain evidence="2 3">Gsoil 809</strain>
    </source>
</reference>
<organism evidence="2 3">
    <name type="scientific">Arachidicoccus ginsenosidivorans</name>
    <dbReference type="NCBI Taxonomy" id="496057"/>
    <lineage>
        <taxon>Bacteria</taxon>
        <taxon>Pseudomonadati</taxon>
        <taxon>Bacteroidota</taxon>
        <taxon>Chitinophagia</taxon>
        <taxon>Chitinophagales</taxon>
        <taxon>Chitinophagaceae</taxon>
        <taxon>Arachidicoccus</taxon>
    </lineage>
</organism>